<dbReference type="AlphaFoldDB" id="A0A6B8KLA7"/>
<name>A0A6B8KLA7_9HYPH</name>
<feature type="transmembrane region" description="Helical" evidence="1">
    <location>
        <begin position="229"/>
        <end position="248"/>
    </location>
</feature>
<evidence type="ECO:0000313" key="3">
    <source>
        <dbReference type="EMBL" id="QGM47981.1"/>
    </source>
</evidence>
<dbReference type="EMBL" id="CP046052">
    <property type="protein sequence ID" value="QGM47981.1"/>
    <property type="molecule type" value="Genomic_DNA"/>
</dbReference>
<feature type="domain" description="Tyrosine specific protein phosphatases" evidence="2">
    <location>
        <begin position="343"/>
        <end position="410"/>
    </location>
</feature>
<dbReference type="InterPro" id="IPR029021">
    <property type="entry name" value="Prot-tyrosine_phosphatase-like"/>
</dbReference>
<dbReference type="SUPFAM" id="SSF52799">
    <property type="entry name" value="(Phosphotyrosine protein) phosphatases II"/>
    <property type="match status" value="1"/>
</dbReference>
<reference evidence="3 4" key="1">
    <citation type="submission" date="2019-11" db="EMBL/GenBank/DDBJ databases">
        <title>The genome sequence of Methylocystis heyeri.</title>
        <authorList>
            <person name="Oshkin I.Y."/>
            <person name="Miroshnikov K."/>
            <person name="Dedysh S.N."/>
        </authorList>
    </citation>
    <scope>NUCLEOTIDE SEQUENCE [LARGE SCALE GENOMIC DNA]</scope>
    <source>
        <strain evidence="3 4">H2</strain>
    </source>
</reference>
<keyword evidence="4" id="KW-1185">Reference proteome</keyword>
<evidence type="ECO:0000259" key="2">
    <source>
        <dbReference type="PROSITE" id="PS50056"/>
    </source>
</evidence>
<dbReference type="KEGG" id="mhey:H2LOC_006915"/>
<feature type="transmembrane region" description="Helical" evidence="1">
    <location>
        <begin position="204"/>
        <end position="222"/>
    </location>
</feature>
<gene>
    <name evidence="3" type="ORF">H2LOC_006915</name>
</gene>
<feature type="transmembrane region" description="Helical" evidence="1">
    <location>
        <begin position="41"/>
        <end position="63"/>
    </location>
</feature>
<keyword evidence="1" id="KW-1133">Transmembrane helix</keyword>
<dbReference type="InterPro" id="IPR000387">
    <property type="entry name" value="Tyr_Pase_dom"/>
</dbReference>
<sequence>MALAGLGTFFYASYGFSNWITGLRAEVPSVVFDWEKAIPFLAWTIIPYWTTNILYAGSMFLCSTERELSIHTRRLLAIQLVAVGCFLAFPLKVIWTKPDTSGTFGLLFESLGSFDRPFNQAPSLHVALTVALSALYLRYLPRAFFGPFLAWSGLVVASTLTTFQHHFIDLPTGALLGFLALWTWPMQGASPLSEIRLAAAPDRVALALRYGLGALLLAAIAAQLRGAALWLLWPAASLLMVSLAYGALGPRAFAKDVDGRMSFSARILFAPYLIGVFVNSRLWTRGEPRRVEVTGGVFLGRVPAAGDLDGVATVIDLCAEYSRPPGDVVWRAFPSLDLVAPDVDLLRRAADAIETSARPTLVVCALGYGRSVAALAVWLVRSQRAKTIAEALDRLRRVRPRLAPRPAQIAAMKEAAHG</sequence>
<keyword evidence="1" id="KW-0812">Transmembrane</keyword>
<accession>A0A6B8KLA7</accession>
<dbReference type="InterPro" id="IPR020422">
    <property type="entry name" value="TYR_PHOSPHATASE_DUAL_dom"/>
</dbReference>
<organism evidence="3 4">
    <name type="scientific">Methylocystis heyeri</name>
    <dbReference type="NCBI Taxonomy" id="391905"/>
    <lineage>
        <taxon>Bacteria</taxon>
        <taxon>Pseudomonadati</taxon>
        <taxon>Pseudomonadota</taxon>
        <taxon>Alphaproteobacteria</taxon>
        <taxon>Hyphomicrobiales</taxon>
        <taxon>Methylocystaceae</taxon>
        <taxon>Methylocystis</taxon>
    </lineage>
</organism>
<feature type="transmembrane region" description="Helical" evidence="1">
    <location>
        <begin position="167"/>
        <end position="184"/>
    </location>
</feature>
<dbReference type="OrthoDB" id="256494at2"/>
<evidence type="ECO:0000256" key="1">
    <source>
        <dbReference type="SAM" id="Phobius"/>
    </source>
</evidence>
<protein>
    <submittedName>
        <fullName evidence="3">Serine/threonine protein phosphatase</fullName>
    </submittedName>
</protein>
<feature type="transmembrane region" description="Helical" evidence="1">
    <location>
        <begin position="263"/>
        <end position="280"/>
    </location>
</feature>
<evidence type="ECO:0000313" key="4">
    <source>
        <dbReference type="Proteomes" id="UP000309061"/>
    </source>
</evidence>
<dbReference type="PANTHER" id="PTHR47216">
    <property type="match status" value="1"/>
</dbReference>
<dbReference type="Gene3D" id="3.90.190.10">
    <property type="entry name" value="Protein tyrosine phosphatase superfamily"/>
    <property type="match status" value="1"/>
</dbReference>
<dbReference type="Proteomes" id="UP000309061">
    <property type="component" value="Chromosome"/>
</dbReference>
<proteinExistence type="predicted"/>
<dbReference type="PROSITE" id="PS50056">
    <property type="entry name" value="TYR_PHOSPHATASE_2"/>
    <property type="match status" value="1"/>
</dbReference>
<dbReference type="SMART" id="SM00195">
    <property type="entry name" value="DSPc"/>
    <property type="match status" value="1"/>
</dbReference>
<feature type="transmembrane region" description="Helical" evidence="1">
    <location>
        <begin position="139"/>
        <end position="160"/>
    </location>
</feature>
<dbReference type="PANTHER" id="PTHR47216:SF4">
    <property type="entry name" value="OS01G0859400 PROTEIN"/>
    <property type="match status" value="1"/>
</dbReference>
<keyword evidence="1" id="KW-0472">Membrane</keyword>
<feature type="transmembrane region" description="Helical" evidence="1">
    <location>
        <begin position="75"/>
        <end position="95"/>
    </location>
</feature>